<accession>A0A6J7SQU1</accession>
<evidence type="ECO:0000259" key="1">
    <source>
        <dbReference type="Pfam" id="PF10593"/>
    </source>
</evidence>
<dbReference type="AlphaFoldDB" id="A0A6J7SQU1"/>
<dbReference type="SUPFAM" id="SSF52540">
    <property type="entry name" value="P-loop containing nucleoside triphosphate hydrolases"/>
    <property type="match status" value="1"/>
</dbReference>
<dbReference type="InterPro" id="IPR018310">
    <property type="entry name" value="Put_endonuclease_Z1-dom"/>
</dbReference>
<dbReference type="InterPro" id="IPR027417">
    <property type="entry name" value="P-loop_NTPase"/>
</dbReference>
<protein>
    <submittedName>
        <fullName evidence="2">Unannotated protein</fullName>
    </submittedName>
</protein>
<dbReference type="EMBL" id="CAFBQE010000001">
    <property type="protein sequence ID" value="CAB5043675.1"/>
    <property type="molecule type" value="Genomic_DNA"/>
</dbReference>
<proteinExistence type="predicted"/>
<name>A0A6J7SQU1_9ZZZZ</name>
<organism evidence="2">
    <name type="scientific">freshwater metagenome</name>
    <dbReference type="NCBI Taxonomy" id="449393"/>
    <lineage>
        <taxon>unclassified sequences</taxon>
        <taxon>metagenomes</taxon>
        <taxon>ecological metagenomes</taxon>
    </lineage>
</organism>
<dbReference type="Pfam" id="PF10593">
    <property type="entry name" value="Z1"/>
    <property type="match status" value="1"/>
</dbReference>
<reference evidence="2" key="1">
    <citation type="submission" date="2020-05" db="EMBL/GenBank/DDBJ databases">
        <authorList>
            <person name="Chiriac C."/>
            <person name="Salcher M."/>
            <person name="Ghai R."/>
            <person name="Kavagutti S V."/>
        </authorList>
    </citation>
    <scope>NUCLEOTIDE SEQUENCE</scope>
</reference>
<feature type="domain" description="Putative endonuclease Z1" evidence="1">
    <location>
        <begin position="295"/>
        <end position="506"/>
    </location>
</feature>
<evidence type="ECO:0000313" key="2">
    <source>
        <dbReference type="EMBL" id="CAB5043675.1"/>
    </source>
</evidence>
<sequence>MKMNLMIRTGGEFEEFLRRQNLEEESETRLVEISKKILNRTNLLDNNLSSNCQLVVGEVQSGKTMSFTALIALAHENGFPVVVVLAGTKNQLLLQTAARLTTDLRADGNGGANPWVMINKPTKKDRKRNILDIQKALNIWNEKDAPDSFKPTVIITILKHQTSLGEVTEILGSLNSRFNVNDFPVLIIDDEGDQAGLNLRWLEGEESTIYEAIGKLRKSLKRHSYVMYTATPQGPLLIDIQDALSPDYVTLLQSGPDYLGGKDLFIESETFSRTIPEHEFSMIFDTNDGAAIPRSLKQSLAYYLLALFLAQNRTYPKPLSMLIHPSATKIVHIAYEKWVTSVLGAWEKILREPDEQVYEKEKENFFKPAEEELRLSTKLPKDWDLDEALLEIRWWISKIDVRVVNSDHNNFKPNEWLSKAGWILIGGNRLERGFTIENLAVTYMPRSTGGGNVDVIQQRGRFFGYKRQYSDLLRGWFFLDQIQAYVSYVEHEQSIREQLKLVDVNNEKLSTWRRRFLLDPIYRPVRAQVISLGITQKRLSTFKQHMLFDPVLTEQHDSFLNRIYSSIGDVSAMPNDGRKGIRNFYAMIDIDEALALLADWPMAAENRAELDDMIWALQTLVEDREITHAAVILMDWDEKKRNQHLRERSMLHQRAVSGRSEAKQTIANIFQGESPGAVKTYPGDDAMFIDNAISIQVHNVKPIYEKTEKPEVVALGLLLPPNTKGFIVESANPFRRTNA</sequence>
<gene>
    <name evidence="2" type="ORF">UFOPK4284_00008</name>
</gene>